<sequence>MHEVAKACLKAFQIIERGEMVKQRDLSLLSHTESSCSRGKIMLGHLEIFLKYLNDDIKNA</sequence>
<accession>A0A6M3ZXU0</accession>
<gene>
    <name evidence="1" type="ORF">C798_23285</name>
</gene>
<organism evidence="1 2">
    <name type="scientific">Herbaspirillum rubrisubalbicans Os34</name>
    <dbReference type="NCBI Taxonomy" id="1235827"/>
    <lineage>
        <taxon>Bacteria</taxon>
        <taxon>Pseudomonadati</taxon>
        <taxon>Pseudomonadota</taxon>
        <taxon>Betaproteobacteria</taxon>
        <taxon>Burkholderiales</taxon>
        <taxon>Oxalobacteraceae</taxon>
        <taxon>Herbaspirillum</taxon>
    </lineage>
</organism>
<name>A0A6M3ZXU0_9BURK</name>
<dbReference type="AlphaFoldDB" id="A0A6M3ZXU0"/>
<proteinExistence type="predicted"/>
<evidence type="ECO:0000313" key="1">
    <source>
        <dbReference type="EMBL" id="QJQ03043.1"/>
    </source>
</evidence>
<evidence type="ECO:0000313" key="2">
    <source>
        <dbReference type="Proteomes" id="UP000501648"/>
    </source>
</evidence>
<dbReference type="Proteomes" id="UP000501648">
    <property type="component" value="Chromosome"/>
</dbReference>
<protein>
    <submittedName>
        <fullName evidence="1">Uncharacterized protein</fullName>
    </submittedName>
</protein>
<dbReference type="EMBL" id="CP008956">
    <property type="protein sequence ID" value="QJQ03043.1"/>
    <property type="molecule type" value="Genomic_DNA"/>
</dbReference>
<reference evidence="1 2" key="1">
    <citation type="journal article" date="2012" name="J. Bacteriol.">
        <title>Genome sequence of the pathogenic Herbaspirillum seropedicae strain Os34, isolated from rice roots.</title>
        <authorList>
            <person name="Ye W."/>
            <person name="Ye S."/>
            <person name="Liu J."/>
            <person name="Chang S."/>
            <person name="Chen M."/>
            <person name="Zhu B."/>
            <person name="Guo L."/>
            <person name="An Q."/>
        </authorList>
    </citation>
    <scope>NUCLEOTIDE SEQUENCE [LARGE SCALE GENOMIC DNA]</scope>
    <source>
        <strain evidence="1 2">Os34</strain>
    </source>
</reference>